<sequence>MPRYKIKVKSSESVAQVWVPVSAISIEEAQRISVARCSGRGFSPDLKTLTQINEEDYQKLAGKVQNA</sequence>
<organism evidence="1 2">
    <name type="scientific">Rhodocytophaga rosea</name>
    <dbReference type="NCBI Taxonomy" id="2704465"/>
    <lineage>
        <taxon>Bacteria</taxon>
        <taxon>Pseudomonadati</taxon>
        <taxon>Bacteroidota</taxon>
        <taxon>Cytophagia</taxon>
        <taxon>Cytophagales</taxon>
        <taxon>Rhodocytophagaceae</taxon>
        <taxon>Rhodocytophaga</taxon>
    </lineage>
</organism>
<dbReference type="KEGG" id="rhoz:GXP67_21055"/>
<dbReference type="Proteomes" id="UP000480178">
    <property type="component" value="Chromosome"/>
</dbReference>
<gene>
    <name evidence="1" type="ORF">GXP67_21055</name>
</gene>
<proteinExistence type="predicted"/>
<protein>
    <submittedName>
        <fullName evidence="1">Uncharacterized protein</fullName>
    </submittedName>
</protein>
<accession>A0A6C0GLT8</accession>
<name>A0A6C0GLT8_9BACT</name>
<keyword evidence="2" id="KW-1185">Reference proteome</keyword>
<evidence type="ECO:0000313" key="2">
    <source>
        <dbReference type="Proteomes" id="UP000480178"/>
    </source>
</evidence>
<reference evidence="1 2" key="1">
    <citation type="submission" date="2020-01" db="EMBL/GenBank/DDBJ databases">
        <authorList>
            <person name="Kim M.K."/>
        </authorList>
    </citation>
    <scope>NUCLEOTIDE SEQUENCE [LARGE SCALE GENOMIC DNA]</scope>
    <source>
        <strain evidence="1 2">172606-1</strain>
    </source>
</reference>
<dbReference type="AlphaFoldDB" id="A0A6C0GLT8"/>
<dbReference type="RefSeq" id="WP_162444956.1">
    <property type="nucleotide sequence ID" value="NZ_CP048222.1"/>
</dbReference>
<dbReference type="EMBL" id="CP048222">
    <property type="protein sequence ID" value="QHT68959.1"/>
    <property type="molecule type" value="Genomic_DNA"/>
</dbReference>
<evidence type="ECO:0000313" key="1">
    <source>
        <dbReference type="EMBL" id="QHT68959.1"/>
    </source>
</evidence>